<dbReference type="AlphaFoldDB" id="A0A927RDF9"/>
<protein>
    <recommendedName>
        <fullName evidence="5">DUF2786 domain-containing protein</fullName>
    </recommendedName>
</protein>
<evidence type="ECO:0000259" key="2">
    <source>
        <dbReference type="Pfam" id="PF23771"/>
    </source>
</evidence>
<sequence>MGNKPTGTSGRSSDSQDAGLLFGILRAAVDAAASGATEAAAARARTLADPRLGDATGALLDGGVGTLLDHGLRGLWECGWQPRDVAEYARRLSPVARAYLLDAMVARADRHHPREGRDPRWQAQLDELAPTPPTSADDVVLSRWSSRRRLDRPSALEMVVSVLGLLAAAPALTPILPPPGGAGAPGVRGTRGNAVEVKILGRIRALLAKAESTEFPEEAEALSAKAQMLMTRFSLDDALLESAGSARAHTAAAGVRRIWLTAPYVGAKALLAHVVARANRCRAVSDDRIGYVNIVGADLDLELVEILTTSLLLQANRAMLGHGRQVDGRGASRTRSWRQSFLVSYATRIGERLTEAGAASQATLDEDQSARLLPVLAAREQQVEHLFAELFPRTRTHAVSVSNPSGWAAGRVAADLADLRQGRQAVDQRTSA</sequence>
<comment type="caution">
    <text evidence="3">The sequence shown here is derived from an EMBL/GenBank/DDBJ whole genome shotgun (WGS) entry which is preliminary data.</text>
</comment>
<proteinExistence type="predicted"/>
<feature type="domain" description="DUF2786" evidence="1">
    <location>
        <begin position="198"/>
        <end position="236"/>
    </location>
</feature>
<evidence type="ECO:0008006" key="5">
    <source>
        <dbReference type="Google" id="ProtNLM"/>
    </source>
</evidence>
<dbReference type="InterPro" id="IPR055592">
    <property type="entry name" value="DUF7168"/>
</dbReference>
<gene>
    <name evidence="3" type="ORF">HEB94_007832</name>
</gene>
<evidence type="ECO:0000313" key="4">
    <source>
        <dbReference type="Proteomes" id="UP000638648"/>
    </source>
</evidence>
<dbReference type="Pfam" id="PF23771">
    <property type="entry name" value="DUF7168"/>
    <property type="match status" value="1"/>
</dbReference>
<accession>A0A927RDF9</accession>
<dbReference type="InterPro" id="IPR024498">
    <property type="entry name" value="DUF2786"/>
</dbReference>
<reference evidence="3" key="1">
    <citation type="submission" date="2020-10" db="EMBL/GenBank/DDBJ databases">
        <title>Sequencing the genomes of 1000 actinobacteria strains.</title>
        <authorList>
            <person name="Klenk H.-P."/>
        </authorList>
    </citation>
    <scope>NUCLEOTIDE SEQUENCE</scope>
    <source>
        <strain evidence="3">DSM 45354</strain>
    </source>
</reference>
<feature type="domain" description="DUF7168" evidence="2">
    <location>
        <begin position="269"/>
        <end position="369"/>
    </location>
</feature>
<evidence type="ECO:0000313" key="3">
    <source>
        <dbReference type="EMBL" id="MBE1610984.1"/>
    </source>
</evidence>
<dbReference type="Pfam" id="PF10979">
    <property type="entry name" value="DUF2786"/>
    <property type="match status" value="1"/>
</dbReference>
<keyword evidence="4" id="KW-1185">Reference proteome</keyword>
<name>A0A927RDF9_9ACTN</name>
<dbReference type="RefSeq" id="WP_192754270.1">
    <property type="nucleotide sequence ID" value="NZ_BAABJL010000042.1"/>
</dbReference>
<evidence type="ECO:0000259" key="1">
    <source>
        <dbReference type="Pfam" id="PF10979"/>
    </source>
</evidence>
<organism evidence="3 4">
    <name type="scientific">Actinopolymorpha pittospori</name>
    <dbReference type="NCBI Taxonomy" id="648752"/>
    <lineage>
        <taxon>Bacteria</taxon>
        <taxon>Bacillati</taxon>
        <taxon>Actinomycetota</taxon>
        <taxon>Actinomycetes</taxon>
        <taxon>Propionibacteriales</taxon>
        <taxon>Actinopolymorphaceae</taxon>
        <taxon>Actinopolymorpha</taxon>
    </lineage>
</organism>
<dbReference type="Proteomes" id="UP000638648">
    <property type="component" value="Unassembled WGS sequence"/>
</dbReference>
<dbReference type="EMBL" id="JADBEM010000001">
    <property type="protein sequence ID" value="MBE1610984.1"/>
    <property type="molecule type" value="Genomic_DNA"/>
</dbReference>